<protein>
    <submittedName>
        <fullName evidence="1">Uncharacterized protein</fullName>
    </submittedName>
</protein>
<gene>
    <name evidence="1" type="ORF">JFN93_16900</name>
</gene>
<dbReference type="RefSeq" id="WP_199385308.1">
    <property type="nucleotide sequence ID" value="NZ_JAEMHM010000014.1"/>
</dbReference>
<accession>A0A8J7LZG9</accession>
<keyword evidence="2" id="KW-1185">Reference proteome</keyword>
<comment type="caution">
    <text evidence="1">The sequence shown here is derived from an EMBL/GenBank/DDBJ whole genome shotgun (WGS) entry which is preliminary data.</text>
</comment>
<organism evidence="1 2">
    <name type="scientific">Geomesophilobacter sediminis</name>
    <dbReference type="NCBI Taxonomy" id="2798584"/>
    <lineage>
        <taxon>Bacteria</taxon>
        <taxon>Pseudomonadati</taxon>
        <taxon>Thermodesulfobacteriota</taxon>
        <taxon>Desulfuromonadia</taxon>
        <taxon>Geobacterales</taxon>
        <taxon>Geobacteraceae</taxon>
        <taxon>Geomesophilobacter</taxon>
    </lineage>
</organism>
<proteinExistence type="predicted"/>
<reference evidence="1" key="1">
    <citation type="submission" date="2020-12" db="EMBL/GenBank/DDBJ databases">
        <title>Geomonas sp. Red875, isolated from river sediment.</title>
        <authorList>
            <person name="Xu Z."/>
            <person name="Zhang Z."/>
            <person name="Masuda Y."/>
            <person name="Itoh H."/>
            <person name="Senoo K."/>
        </authorList>
    </citation>
    <scope>NUCLEOTIDE SEQUENCE</scope>
    <source>
        <strain evidence="1">Red875</strain>
    </source>
</reference>
<dbReference type="EMBL" id="JAEMHM010000014">
    <property type="protein sequence ID" value="MBJ6726391.1"/>
    <property type="molecule type" value="Genomic_DNA"/>
</dbReference>
<evidence type="ECO:0000313" key="1">
    <source>
        <dbReference type="EMBL" id="MBJ6726391.1"/>
    </source>
</evidence>
<dbReference type="Proteomes" id="UP000636888">
    <property type="component" value="Unassembled WGS sequence"/>
</dbReference>
<sequence>MPTLTLSLHGANRILERSVPLEALEGVKLAVPLLTDKPLRFRYKGVTVIARMASGCPKIISAWKEAI</sequence>
<name>A0A8J7LZG9_9BACT</name>
<evidence type="ECO:0000313" key="2">
    <source>
        <dbReference type="Proteomes" id="UP000636888"/>
    </source>
</evidence>
<dbReference type="AlphaFoldDB" id="A0A8J7LZG9"/>